<reference evidence="2 3" key="2">
    <citation type="journal article" date="2015" name="J. Bacteriol.">
        <title>Genomic, proteomic, and biochemical analysis of the organohalide respiratory pathway in Desulfitobacterium dehalogenans.</title>
        <authorList>
            <person name="Kruse T."/>
            <person name="van de Pas B.A."/>
            <person name="Atteia A."/>
            <person name="Krab K."/>
            <person name="Hagen W.R."/>
            <person name="Goodwin L."/>
            <person name="Chain P."/>
            <person name="Boeren S."/>
            <person name="Maphosa F."/>
            <person name="Schraa G."/>
            <person name="de Vos W.M."/>
            <person name="van der Oost J."/>
            <person name="Smidt H."/>
            <person name="Stams A.J."/>
        </authorList>
    </citation>
    <scope>NUCLEOTIDE SEQUENCE [LARGE SCALE GENOMIC DNA]</scope>
    <source>
        <strain evidence="3">ATCC 51507 / DSM 9161 / JW/IU-DC1</strain>
    </source>
</reference>
<dbReference type="Proteomes" id="UP000006053">
    <property type="component" value="Chromosome"/>
</dbReference>
<gene>
    <name evidence="2" type="ordered locus">Desde_0837</name>
</gene>
<dbReference type="HOGENOM" id="CLU_132138_0_0_9"/>
<accession>I4A5P7</accession>
<dbReference type="STRING" id="756499.Desde_0837"/>
<dbReference type="KEGG" id="ddh:Desde_0837"/>
<evidence type="ECO:0000256" key="1">
    <source>
        <dbReference type="SAM" id="Phobius"/>
    </source>
</evidence>
<dbReference type="AlphaFoldDB" id="I4A5P7"/>
<evidence type="ECO:0000313" key="3">
    <source>
        <dbReference type="Proteomes" id="UP000006053"/>
    </source>
</evidence>
<dbReference type="eggNOG" id="ENOG5032YY5">
    <property type="taxonomic scope" value="Bacteria"/>
</dbReference>
<keyword evidence="1" id="KW-0472">Membrane</keyword>
<proteinExistence type="predicted"/>
<reference evidence="3" key="1">
    <citation type="submission" date="2012-06" db="EMBL/GenBank/DDBJ databases">
        <title>Complete sequence of Desulfitobacterium dehalogenans ATCC 51507.</title>
        <authorList>
            <person name="Lucas S."/>
            <person name="Han J."/>
            <person name="Lapidus A."/>
            <person name="Cheng J.-F."/>
            <person name="Goodwin L."/>
            <person name="Pitluck S."/>
            <person name="Peters L."/>
            <person name="Ovchinnikova G."/>
            <person name="Teshima H."/>
            <person name="Detter J.C."/>
            <person name="Han C."/>
            <person name="Tapia R."/>
            <person name="Land M."/>
            <person name="Hauser L."/>
            <person name="Kyrpides N."/>
            <person name="Ivanova N."/>
            <person name="Pagani I."/>
            <person name="Kruse T."/>
            <person name="de Vos W.M."/>
            <person name="Smidt H."/>
            <person name="Woyke T."/>
        </authorList>
    </citation>
    <scope>NUCLEOTIDE SEQUENCE [LARGE SCALE GENOMIC DNA]</scope>
    <source>
        <strain evidence="3">ATCC 51507 / DSM 9161 / JW/IU-DC1</strain>
    </source>
</reference>
<dbReference type="OrthoDB" id="5471167at2"/>
<name>I4A5P7_DESDJ</name>
<keyword evidence="1" id="KW-0812">Transmembrane</keyword>
<feature type="transmembrane region" description="Helical" evidence="1">
    <location>
        <begin position="12"/>
        <end position="31"/>
    </location>
</feature>
<dbReference type="EMBL" id="CP003348">
    <property type="protein sequence ID" value="AFL99281.1"/>
    <property type="molecule type" value="Genomic_DNA"/>
</dbReference>
<keyword evidence="1" id="KW-1133">Transmembrane helix</keyword>
<protein>
    <submittedName>
        <fullName evidence="2">Uncharacterized protein</fullName>
    </submittedName>
</protein>
<dbReference type="RefSeq" id="WP_014792775.1">
    <property type="nucleotide sequence ID" value="NC_018017.1"/>
</dbReference>
<evidence type="ECO:0000313" key="2">
    <source>
        <dbReference type="EMBL" id="AFL99281.1"/>
    </source>
</evidence>
<sequence length="175" mass="20121">MASRVSKRERNIWLSLLTVIIAISVFVIMKYQTTLTLLNQKVIDYEAEKKTWIQSEANLTSQVSDLKAQTEKYSRLISTFATNNPNIINTLKRQGFNGSVQDIVDDLLKHNELIPYDGVLGGKMGFYSKDNIYVLSDKWVYAYFDDGHINGYMLLNYSVNNEDISWKVIDSYLAE</sequence>
<organism evidence="2 3">
    <name type="scientific">Desulfitobacterium dehalogenans (strain ATCC 51507 / DSM 9161 / JW/IU-DC1)</name>
    <dbReference type="NCBI Taxonomy" id="756499"/>
    <lineage>
        <taxon>Bacteria</taxon>
        <taxon>Bacillati</taxon>
        <taxon>Bacillota</taxon>
        <taxon>Clostridia</taxon>
        <taxon>Eubacteriales</taxon>
        <taxon>Desulfitobacteriaceae</taxon>
        <taxon>Desulfitobacterium</taxon>
    </lineage>
</organism>
<keyword evidence="3" id="KW-1185">Reference proteome</keyword>